<dbReference type="KEGG" id="caz:CARG_00210"/>
<dbReference type="PROSITE" id="PS50977">
    <property type="entry name" value="HTH_TETR_2"/>
    <property type="match status" value="1"/>
</dbReference>
<evidence type="ECO:0000256" key="1">
    <source>
        <dbReference type="ARBA" id="ARBA00023015"/>
    </source>
</evidence>
<dbReference type="PRINTS" id="PR00455">
    <property type="entry name" value="HTHTETR"/>
</dbReference>
<dbReference type="OrthoDB" id="3210235at2"/>
<keyword evidence="3" id="KW-0804">Transcription</keyword>
<dbReference type="InterPro" id="IPR001647">
    <property type="entry name" value="HTH_TetR"/>
</dbReference>
<dbReference type="InterPro" id="IPR009057">
    <property type="entry name" value="Homeodomain-like_sf"/>
</dbReference>
<reference evidence="6 7" key="1">
    <citation type="journal article" date="2013" name="Genome Announc.">
        <title>Whole-Genome Sequence of the Clinical Strain Corynebacterium argentoratense DSM 44202, Isolated from a Human Throat Specimen.</title>
        <authorList>
            <person name="Bomholt C."/>
            <person name="Glaub A."/>
            <person name="Gravermann K."/>
            <person name="Albersmeier A."/>
            <person name="Brinkrolf K."/>
            <person name="Ruckert C."/>
            <person name="Tauch A."/>
        </authorList>
    </citation>
    <scope>NUCLEOTIDE SEQUENCE [LARGE SCALE GENOMIC DNA]</scope>
    <source>
        <strain evidence="6">DSM 44202</strain>
    </source>
</reference>
<evidence type="ECO:0000259" key="5">
    <source>
        <dbReference type="PROSITE" id="PS50977"/>
    </source>
</evidence>
<dbReference type="Gene3D" id="1.10.357.10">
    <property type="entry name" value="Tetracycline Repressor, domain 2"/>
    <property type="match status" value="1"/>
</dbReference>
<proteinExistence type="predicted"/>
<keyword evidence="7" id="KW-1185">Reference proteome</keyword>
<sequence length="193" mass="20755">MSECATGEQGVGSTRERIVECARQLFSQNSFSAVSIRDIADAAGVSPSLVVKHCTSKERLFELTLDFSDSARALFAGPFDQLGRTAARETLLAPVDSPYSMVRILTVAGGSDSTLQAMGRRVEEDILSVVAERISAEAPGASPSPRLRAQQVVALLTGLSFMRRVGDPGFDAYEREELVDHYGSALQRLLDGC</sequence>
<dbReference type="PANTHER" id="PTHR30055:SF238">
    <property type="entry name" value="MYCOFACTOCIN BIOSYNTHESIS TRANSCRIPTIONAL REGULATOR MFTR-RELATED"/>
    <property type="match status" value="1"/>
</dbReference>
<dbReference type="InterPro" id="IPR041678">
    <property type="entry name" value="TetR_C_16"/>
</dbReference>
<accession>U3GSJ2</accession>
<keyword evidence="2 4" id="KW-0238">DNA-binding</keyword>
<dbReference type="InterPro" id="IPR036271">
    <property type="entry name" value="Tet_transcr_reg_TetR-rel_C_sf"/>
</dbReference>
<keyword evidence="1" id="KW-0805">Transcription regulation</keyword>
<dbReference type="Pfam" id="PF17920">
    <property type="entry name" value="TetR_C_16"/>
    <property type="match status" value="1"/>
</dbReference>
<evidence type="ECO:0000256" key="3">
    <source>
        <dbReference type="ARBA" id="ARBA00023163"/>
    </source>
</evidence>
<dbReference type="Pfam" id="PF00440">
    <property type="entry name" value="TetR_N"/>
    <property type="match status" value="1"/>
</dbReference>
<dbReference type="GeneID" id="78248935"/>
<feature type="domain" description="HTH tetR-type" evidence="5">
    <location>
        <begin position="12"/>
        <end position="72"/>
    </location>
</feature>
<dbReference type="eggNOG" id="COG1309">
    <property type="taxonomic scope" value="Bacteria"/>
</dbReference>
<dbReference type="AlphaFoldDB" id="U3GSJ2"/>
<dbReference type="PANTHER" id="PTHR30055">
    <property type="entry name" value="HTH-TYPE TRANSCRIPTIONAL REGULATOR RUTR"/>
    <property type="match status" value="1"/>
</dbReference>
<dbReference type="InterPro" id="IPR050109">
    <property type="entry name" value="HTH-type_TetR-like_transc_reg"/>
</dbReference>
<dbReference type="Proteomes" id="UP000016943">
    <property type="component" value="Chromosome"/>
</dbReference>
<dbReference type="EMBL" id="CP006365">
    <property type="protein sequence ID" value="AGU14249.1"/>
    <property type="molecule type" value="Genomic_DNA"/>
</dbReference>
<evidence type="ECO:0000313" key="6">
    <source>
        <dbReference type="EMBL" id="AGU14249.1"/>
    </source>
</evidence>
<evidence type="ECO:0000256" key="2">
    <source>
        <dbReference type="ARBA" id="ARBA00023125"/>
    </source>
</evidence>
<dbReference type="SUPFAM" id="SSF46689">
    <property type="entry name" value="Homeodomain-like"/>
    <property type="match status" value="1"/>
</dbReference>
<evidence type="ECO:0000313" key="7">
    <source>
        <dbReference type="Proteomes" id="UP000016943"/>
    </source>
</evidence>
<dbReference type="GO" id="GO:0000976">
    <property type="term" value="F:transcription cis-regulatory region binding"/>
    <property type="evidence" value="ECO:0007669"/>
    <property type="project" value="TreeGrafter"/>
</dbReference>
<dbReference type="HOGENOM" id="CLU_069356_10_2_11"/>
<feature type="DNA-binding region" description="H-T-H motif" evidence="4">
    <location>
        <begin position="35"/>
        <end position="54"/>
    </location>
</feature>
<dbReference type="RefSeq" id="WP_020975370.1">
    <property type="nucleotide sequence ID" value="NC_022198.1"/>
</dbReference>
<dbReference type="PATRIC" id="fig|1348662.3.peg.39"/>
<evidence type="ECO:0000256" key="4">
    <source>
        <dbReference type="PROSITE-ProRule" id="PRU00335"/>
    </source>
</evidence>
<dbReference type="SUPFAM" id="SSF48498">
    <property type="entry name" value="Tetracyclin repressor-like, C-terminal domain"/>
    <property type="match status" value="1"/>
</dbReference>
<gene>
    <name evidence="6" type="ORF">CARG_00210</name>
</gene>
<name>U3GSJ2_9CORY</name>
<protein>
    <recommendedName>
        <fullName evidence="5">HTH tetR-type domain-containing protein</fullName>
    </recommendedName>
</protein>
<dbReference type="GO" id="GO:0003700">
    <property type="term" value="F:DNA-binding transcription factor activity"/>
    <property type="evidence" value="ECO:0007669"/>
    <property type="project" value="TreeGrafter"/>
</dbReference>
<organism evidence="6 7">
    <name type="scientific">Corynebacterium argentoratense DSM 44202</name>
    <dbReference type="NCBI Taxonomy" id="1348662"/>
    <lineage>
        <taxon>Bacteria</taxon>
        <taxon>Bacillati</taxon>
        <taxon>Actinomycetota</taxon>
        <taxon>Actinomycetes</taxon>
        <taxon>Mycobacteriales</taxon>
        <taxon>Corynebacteriaceae</taxon>
        <taxon>Corynebacterium</taxon>
    </lineage>
</organism>